<feature type="transmembrane region" description="Helical" evidence="6">
    <location>
        <begin position="178"/>
        <end position="202"/>
    </location>
</feature>
<keyword evidence="3 6" id="KW-0812">Transmembrane</keyword>
<dbReference type="AlphaFoldDB" id="A0AAD5TPC8"/>
<evidence type="ECO:0000256" key="1">
    <source>
        <dbReference type="ARBA" id="ARBA00004141"/>
    </source>
</evidence>
<feature type="transmembrane region" description="Helical" evidence="6">
    <location>
        <begin position="145"/>
        <end position="166"/>
    </location>
</feature>
<dbReference type="PANTHER" id="PTHR21236:SF1">
    <property type="entry name" value="PROTEIN YIPF6"/>
    <property type="match status" value="1"/>
</dbReference>
<comment type="subcellular location">
    <subcellularLocation>
        <location evidence="6">Golgi apparatus membrane</location>
        <topology evidence="6">Multi-pass membrane protein</topology>
    </subcellularLocation>
    <subcellularLocation>
        <location evidence="1">Membrane</location>
        <topology evidence="1">Multi-pass membrane protein</topology>
    </subcellularLocation>
</comment>
<feature type="compositionally biased region" description="Polar residues" evidence="7">
    <location>
        <begin position="38"/>
        <end position="49"/>
    </location>
</feature>
<evidence type="ECO:0000256" key="3">
    <source>
        <dbReference type="ARBA" id="ARBA00022692"/>
    </source>
</evidence>
<evidence type="ECO:0000256" key="6">
    <source>
        <dbReference type="RuleBase" id="RU361264"/>
    </source>
</evidence>
<feature type="region of interest" description="Disordered" evidence="7">
    <location>
        <begin position="1"/>
        <end position="49"/>
    </location>
</feature>
<comment type="caution">
    <text evidence="6">Lacks conserved residue(s) required for the propagation of feature annotation.</text>
</comment>
<proteinExistence type="inferred from homology"/>
<dbReference type="Pfam" id="PF04893">
    <property type="entry name" value="Yip1"/>
    <property type="match status" value="1"/>
</dbReference>
<dbReference type="EMBL" id="JADGJQ010000029">
    <property type="protein sequence ID" value="KAJ3178030.1"/>
    <property type="molecule type" value="Genomic_DNA"/>
</dbReference>
<dbReference type="GO" id="GO:0005802">
    <property type="term" value="C:trans-Golgi network"/>
    <property type="evidence" value="ECO:0007669"/>
    <property type="project" value="TreeGrafter"/>
</dbReference>
<sequence>MSYGTQATPGTASSAARPPPNYSPYDFNPSFDDAPFETSAQSQHQPLGDLSSVTIPVTPMVAGHMGGGASGGGGIGGRPALDTLDEPVWHTVKRDLLSIWAKLQQVLYPRKDNKSNILKDWDLWGPLLLCLVLSLRLSLTAEDGQAPAVFTAIFVIVWAGAGAVTLNSKLLGGTVSFFQSVCAIGYCLFPLVIASLVCTFIPLVLVRIIVVGVGFAWAVYASIGFLADLNLDKRRALAVYPIVLFYFVLGWLILISKSLF</sequence>
<evidence type="ECO:0000256" key="2">
    <source>
        <dbReference type="ARBA" id="ARBA00010596"/>
    </source>
</evidence>
<protein>
    <recommendedName>
        <fullName evidence="6">Protein YIP</fullName>
    </recommendedName>
</protein>
<evidence type="ECO:0000313" key="9">
    <source>
        <dbReference type="EMBL" id="KAJ3178030.1"/>
    </source>
</evidence>
<accession>A0AAD5TPC8</accession>
<name>A0AAD5TPC8_9FUNG</name>
<comment type="similarity">
    <text evidence="2 6">Belongs to the YIP1 family.</text>
</comment>
<comment type="caution">
    <text evidence="9">The sequence shown here is derived from an EMBL/GenBank/DDBJ whole genome shotgun (WGS) entry which is preliminary data.</text>
</comment>
<reference evidence="9" key="1">
    <citation type="submission" date="2020-05" db="EMBL/GenBank/DDBJ databases">
        <title>Phylogenomic resolution of chytrid fungi.</title>
        <authorList>
            <person name="Stajich J.E."/>
            <person name="Amses K."/>
            <person name="Simmons R."/>
            <person name="Seto K."/>
            <person name="Myers J."/>
            <person name="Bonds A."/>
            <person name="Quandt C.A."/>
            <person name="Barry K."/>
            <person name="Liu P."/>
            <person name="Grigoriev I."/>
            <person name="Longcore J.E."/>
            <person name="James T.Y."/>
        </authorList>
    </citation>
    <scope>NUCLEOTIDE SEQUENCE</scope>
    <source>
        <strain evidence="9">JEL0379</strain>
    </source>
</reference>
<dbReference type="InterPro" id="IPR006977">
    <property type="entry name" value="Yip1_dom"/>
</dbReference>
<evidence type="ECO:0000313" key="10">
    <source>
        <dbReference type="Proteomes" id="UP001212152"/>
    </source>
</evidence>
<feature type="domain" description="Yip1" evidence="8">
    <location>
        <begin position="108"/>
        <end position="252"/>
    </location>
</feature>
<evidence type="ECO:0000256" key="5">
    <source>
        <dbReference type="ARBA" id="ARBA00023136"/>
    </source>
</evidence>
<feature type="transmembrane region" description="Helical" evidence="6">
    <location>
        <begin position="208"/>
        <end position="229"/>
    </location>
</feature>
<gene>
    <name evidence="9" type="primary">YIPF6</name>
    <name evidence="9" type="ORF">HDU87_003807</name>
</gene>
<keyword evidence="4 6" id="KW-1133">Transmembrane helix</keyword>
<evidence type="ECO:0000259" key="8">
    <source>
        <dbReference type="Pfam" id="PF04893"/>
    </source>
</evidence>
<evidence type="ECO:0000256" key="4">
    <source>
        <dbReference type="ARBA" id="ARBA00022989"/>
    </source>
</evidence>
<dbReference type="InterPro" id="IPR045231">
    <property type="entry name" value="Yip1/4-like"/>
</dbReference>
<keyword evidence="10" id="KW-1185">Reference proteome</keyword>
<dbReference type="GO" id="GO:0000139">
    <property type="term" value="C:Golgi membrane"/>
    <property type="evidence" value="ECO:0007669"/>
    <property type="project" value="UniProtKB-SubCell"/>
</dbReference>
<dbReference type="Proteomes" id="UP001212152">
    <property type="component" value="Unassembled WGS sequence"/>
</dbReference>
<organism evidence="9 10">
    <name type="scientific">Geranomyces variabilis</name>
    <dbReference type="NCBI Taxonomy" id="109894"/>
    <lineage>
        <taxon>Eukaryota</taxon>
        <taxon>Fungi</taxon>
        <taxon>Fungi incertae sedis</taxon>
        <taxon>Chytridiomycota</taxon>
        <taxon>Chytridiomycota incertae sedis</taxon>
        <taxon>Chytridiomycetes</taxon>
        <taxon>Spizellomycetales</taxon>
        <taxon>Powellomycetaceae</taxon>
        <taxon>Geranomyces</taxon>
    </lineage>
</organism>
<dbReference type="PANTHER" id="PTHR21236">
    <property type="entry name" value="GOLGI MEMBRANE PROTEIN YIP1"/>
    <property type="match status" value="1"/>
</dbReference>
<feature type="transmembrane region" description="Helical" evidence="6">
    <location>
        <begin position="236"/>
        <end position="255"/>
    </location>
</feature>
<keyword evidence="5 6" id="KW-0472">Membrane</keyword>
<feature type="compositionally biased region" description="Polar residues" evidence="7">
    <location>
        <begin position="1"/>
        <end position="14"/>
    </location>
</feature>
<evidence type="ECO:0000256" key="7">
    <source>
        <dbReference type="SAM" id="MobiDB-lite"/>
    </source>
</evidence>
<dbReference type="GO" id="GO:0006888">
    <property type="term" value="P:endoplasmic reticulum to Golgi vesicle-mediated transport"/>
    <property type="evidence" value="ECO:0007669"/>
    <property type="project" value="InterPro"/>
</dbReference>